<organism evidence="5 6">
    <name type="scientific">Enterococcus diestrammenae</name>
    <dbReference type="NCBI Taxonomy" id="1155073"/>
    <lineage>
        <taxon>Bacteria</taxon>
        <taxon>Bacillati</taxon>
        <taxon>Bacillota</taxon>
        <taxon>Bacilli</taxon>
        <taxon>Lactobacillales</taxon>
        <taxon>Enterococcaceae</taxon>
        <taxon>Enterococcus</taxon>
    </lineage>
</organism>
<dbReference type="InterPro" id="IPR008927">
    <property type="entry name" value="6-PGluconate_DH-like_C_sf"/>
</dbReference>
<reference evidence="5" key="2">
    <citation type="submission" date="2024-02" db="EMBL/GenBank/DDBJ databases">
        <title>The Genome Sequence of Enterococcus diestrammenae JM9A.</title>
        <authorList>
            <person name="Earl A."/>
            <person name="Manson A."/>
            <person name="Gilmore M."/>
            <person name="Sanders J."/>
            <person name="Shea T."/>
            <person name="Howe W."/>
            <person name="Livny J."/>
            <person name="Cuomo C."/>
            <person name="Neafsey D."/>
            <person name="Birren B."/>
        </authorList>
    </citation>
    <scope>NUCLEOTIDE SEQUENCE</scope>
    <source>
        <strain evidence="5">JM9A</strain>
    </source>
</reference>
<comment type="caution">
    <text evidence="5">The sequence shown here is derived from an EMBL/GenBank/DDBJ whole genome shotgun (WGS) entry which is preliminary data.</text>
</comment>
<evidence type="ECO:0000259" key="4">
    <source>
        <dbReference type="Pfam" id="PF08125"/>
    </source>
</evidence>
<reference evidence="5" key="1">
    <citation type="submission" date="2016-06" db="EMBL/GenBank/DDBJ databases">
        <authorList>
            <person name="Van Tyne D."/>
        </authorList>
    </citation>
    <scope>NUCLEOTIDE SEQUENCE</scope>
    <source>
        <strain evidence="5">JM9A</strain>
    </source>
</reference>
<dbReference type="InterPro" id="IPR013118">
    <property type="entry name" value="Mannitol_DH_C"/>
</dbReference>
<evidence type="ECO:0000256" key="1">
    <source>
        <dbReference type="ARBA" id="ARBA00023002"/>
    </source>
</evidence>
<comment type="catalytic activity">
    <reaction evidence="2">
        <text>D-mannitol 1-phosphate + NAD(+) = beta-D-fructose 6-phosphate + NADH + H(+)</text>
        <dbReference type="Rhea" id="RHEA:19661"/>
        <dbReference type="ChEBI" id="CHEBI:15378"/>
        <dbReference type="ChEBI" id="CHEBI:57540"/>
        <dbReference type="ChEBI" id="CHEBI:57634"/>
        <dbReference type="ChEBI" id="CHEBI:57945"/>
        <dbReference type="ChEBI" id="CHEBI:61381"/>
        <dbReference type="EC" id="1.1.1.17"/>
    </reaction>
</comment>
<dbReference type="Pfam" id="PF01232">
    <property type="entry name" value="Mannitol_dh"/>
    <property type="match status" value="1"/>
</dbReference>
<sequence length="551" mass="60943">MPVLTLTYRINKEGKKQMKLDRFTLQQASSLVSQDFILPQFDIASVKADTLAAPIWLQLGAGNIFRAFLAADVQHLLNSGEMAKGVLVAEGYDYEIVDRLQAFDNLTVNVTLKGDGQVSQEIIASIVDYYKMDPQMADFKALKAIFQSASLQMISLTITEKGYSLVDGQGALLSAVAADFQNGPENVTSYLGKLCALLVERFNAGAYPVALVSLDNMSHNGEKLQAAISRFAQEWAQKGFVSEAFVHYLTDGDKVSFPWSMIDKITPRPDASVAKLLTEAGLEEMAAQETKKHTFVAPYVNGEETQYLVIEDDFPNGRPPLEQAGVIFTDRRTVNLVETMKVTTCLNPLHTTLAIFGCLLGYQSIHEEMKDQDLVALISQLGYQEGLPVVVDPQILDPKQFLDEVIKVRFPNPFIPDTPQRIATDTSQKLSVRFGETVKAYLKSDTLDVANLQVIPLVYAGWLRYLTGVDDEGQVMPLSPDPLLGRLTPLFADFSFGAHSNREALWDLLQEEKIFGVNLVEVGLADKVLTLFYQMSKAPGAVRQQIQQTIA</sequence>
<dbReference type="Proteomes" id="UP001429357">
    <property type="component" value="Unassembled WGS sequence"/>
</dbReference>
<dbReference type="SUPFAM" id="SSF48179">
    <property type="entry name" value="6-phosphogluconate dehydrogenase C-terminal domain-like"/>
    <property type="match status" value="1"/>
</dbReference>
<evidence type="ECO:0000256" key="2">
    <source>
        <dbReference type="ARBA" id="ARBA00048615"/>
    </source>
</evidence>
<dbReference type="InterPro" id="IPR050988">
    <property type="entry name" value="Mannitol_DH/Oxidoreductase"/>
</dbReference>
<evidence type="ECO:0000313" key="6">
    <source>
        <dbReference type="Proteomes" id="UP001429357"/>
    </source>
</evidence>
<feature type="domain" description="Mannitol dehydrogenase C-terminal" evidence="4">
    <location>
        <begin position="338"/>
        <end position="521"/>
    </location>
</feature>
<dbReference type="Gene3D" id="3.40.50.720">
    <property type="entry name" value="NAD(P)-binding Rossmann-like Domain"/>
    <property type="match status" value="1"/>
</dbReference>
<dbReference type="InterPro" id="IPR013131">
    <property type="entry name" value="Mannitol_DH_N"/>
</dbReference>
<dbReference type="Gene3D" id="1.10.1040.10">
    <property type="entry name" value="N-(1-d-carboxylethyl)-l-norvaline Dehydrogenase, domain 2"/>
    <property type="match status" value="1"/>
</dbReference>
<protein>
    <submittedName>
        <fullName evidence="5">Fructuronate reductase</fullName>
    </submittedName>
</protein>
<proteinExistence type="predicted"/>
<dbReference type="PANTHER" id="PTHR43362">
    <property type="entry name" value="MANNITOL DEHYDROGENASE DSF1-RELATED"/>
    <property type="match status" value="1"/>
</dbReference>
<dbReference type="PANTHER" id="PTHR43362:SF1">
    <property type="entry name" value="MANNITOL DEHYDROGENASE 2-RELATED"/>
    <property type="match status" value="1"/>
</dbReference>
<accession>A0ABV0F5A3</accession>
<keyword evidence="1" id="KW-0560">Oxidoreductase</keyword>
<name>A0ABV0F5A3_9ENTE</name>
<dbReference type="InterPro" id="IPR036291">
    <property type="entry name" value="NAD(P)-bd_dom_sf"/>
</dbReference>
<keyword evidence="6" id="KW-1185">Reference proteome</keyword>
<gene>
    <name evidence="5" type="ORF">BAU18_002058</name>
</gene>
<feature type="domain" description="Mannitol dehydrogenase N-terminal" evidence="3">
    <location>
        <begin position="57"/>
        <end position="322"/>
    </location>
</feature>
<dbReference type="Pfam" id="PF08125">
    <property type="entry name" value="Mannitol_dh_C"/>
    <property type="match status" value="1"/>
</dbReference>
<evidence type="ECO:0000313" key="5">
    <source>
        <dbReference type="EMBL" id="MEO1782464.1"/>
    </source>
</evidence>
<dbReference type="InterPro" id="IPR013328">
    <property type="entry name" value="6PGD_dom2"/>
</dbReference>
<dbReference type="SUPFAM" id="SSF51735">
    <property type="entry name" value="NAD(P)-binding Rossmann-fold domains"/>
    <property type="match status" value="1"/>
</dbReference>
<evidence type="ECO:0000259" key="3">
    <source>
        <dbReference type="Pfam" id="PF01232"/>
    </source>
</evidence>
<dbReference type="EMBL" id="MAEI02000001">
    <property type="protein sequence ID" value="MEO1782464.1"/>
    <property type="molecule type" value="Genomic_DNA"/>
</dbReference>